<name>A0A844AFN7_RHIFR</name>
<dbReference type="RefSeq" id="WP_060563517.1">
    <property type="nucleotide sequence ID" value="NZ_BJNI01000015.1"/>
</dbReference>
<dbReference type="Proteomes" id="UP000466694">
    <property type="component" value="Unassembled WGS sequence"/>
</dbReference>
<gene>
    <name evidence="1" type="ORF">GHK48_26940</name>
</gene>
<comment type="caution">
    <text evidence="1">The sequence shown here is derived from an EMBL/GenBank/DDBJ whole genome shotgun (WGS) entry which is preliminary data.</text>
</comment>
<dbReference type="EMBL" id="WISZ01000197">
    <property type="protein sequence ID" value="MQX11783.1"/>
    <property type="molecule type" value="Genomic_DNA"/>
</dbReference>
<evidence type="ECO:0000313" key="2">
    <source>
        <dbReference type="Proteomes" id="UP000466694"/>
    </source>
</evidence>
<reference evidence="1 2" key="1">
    <citation type="journal article" date="2013" name="Genome Biol.">
        <title>Comparative genomics of the core and accessory genomes of 48 Sinorhizobium strains comprising five genospecies.</title>
        <authorList>
            <person name="Sugawara M."/>
            <person name="Epstein B."/>
            <person name="Badgley B.D."/>
            <person name="Unno T."/>
            <person name="Xu L."/>
            <person name="Reese J."/>
            <person name="Gyaneshwar P."/>
            <person name="Denny R."/>
            <person name="Mudge J."/>
            <person name="Bharti A.K."/>
            <person name="Farmer A.D."/>
            <person name="May G.D."/>
            <person name="Woodward J.E."/>
            <person name="Medigue C."/>
            <person name="Vallenet D."/>
            <person name="Lajus A."/>
            <person name="Rouy Z."/>
            <person name="Martinez-Vaz B."/>
            <person name="Tiffin P."/>
            <person name="Young N.D."/>
            <person name="Sadowsky M.J."/>
        </authorList>
    </citation>
    <scope>NUCLEOTIDE SEQUENCE [LARGE SCALE GENOMIC DNA]</scope>
    <source>
        <strain evidence="1 2">USDA205</strain>
    </source>
</reference>
<accession>A0A844AFN7</accession>
<sequence>MKAIVHPREVEGISKPSSQLDLPVLQSNWRSHQIEKYRWPETIILNAPAAGVALFFGEQRINQTIPVYLVNATGRRLSGVFASDAGFIDFDEAHEDTLPHVRALGIVEDGTGTFLDAYNLKLAGDFFISYTVIATTEQGTRHSGTAHISPPPGNWTLIGDWASIEP</sequence>
<protein>
    <submittedName>
        <fullName evidence="1">Uncharacterized protein</fullName>
    </submittedName>
</protein>
<proteinExistence type="predicted"/>
<dbReference type="AlphaFoldDB" id="A0A844AFN7"/>
<organism evidence="1 2">
    <name type="scientific">Rhizobium fredii</name>
    <name type="common">Sinorhizobium fredii</name>
    <dbReference type="NCBI Taxonomy" id="380"/>
    <lineage>
        <taxon>Bacteria</taxon>
        <taxon>Pseudomonadati</taxon>
        <taxon>Pseudomonadota</taxon>
        <taxon>Alphaproteobacteria</taxon>
        <taxon>Hyphomicrobiales</taxon>
        <taxon>Rhizobiaceae</taxon>
        <taxon>Sinorhizobium/Ensifer group</taxon>
        <taxon>Sinorhizobium</taxon>
    </lineage>
</organism>
<evidence type="ECO:0000313" key="1">
    <source>
        <dbReference type="EMBL" id="MQX11783.1"/>
    </source>
</evidence>